<dbReference type="SMART" id="SM00513">
    <property type="entry name" value="SAP"/>
    <property type="match status" value="1"/>
</dbReference>
<dbReference type="SUPFAM" id="SSF68906">
    <property type="entry name" value="SAP domain"/>
    <property type="match status" value="1"/>
</dbReference>
<accession>A0A1X7R3X2</accession>
<dbReference type="GO" id="GO:0005634">
    <property type="term" value="C:nucleus"/>
    <property type="evidence" value="ECO:0007669"/>
    <property type="project" value="TreeGrafter"/>
</dbReference>
<dbReference type="Gene3D" id="1.10.720.30">
    <property type="entry name" value="SAP domain"/>
    <property type="match status" value="1"/>
</dbReference>
<feature type="compositionally biased region" description="Low complexity" evidence="3">
    <location>
        <begin position="203"/>
        <end position="212"/>
    </location>
</feature>
<keyword evidence="6" id="KW-1185">Reference proteome</keyword>
<dbReference type="Pfam" id="PF18592">
    <property type="entry name" value="Tho1_MOS11_C"/>
    <property type="match status" value="1"/>
</dbReference>
<name>A0A1X7R3X2_9SACH</name>
<gene>
    <name evidence="5" type="ORF">KASA_0O05555G</name>
</gene>
<dbReference type="InterPro" id="IPR036361">
    <property type="entry name" value="SAP_dom_sf"/>
</dbReference>
<evidence type="ECO:0000259" key="4">
    <source>
        <dbReference type="PROSITE" id="PS50800"/>
    </source>
</evidence>
<dbReference type="AlphaFoldDB" id="A0A1X7R3X2"/>
<protein>
    <submittedName>
        <fullName evidence="5">Similar to Saccharomyces cerevisiae YER063W THO1 Conserved nuclear RNA-binding protein</fullName>
    </submittedName>
</protein>
<dbReference type="InterPro" id="IPR003034">
    <property type="entry name" value="SAP_dom"/>
</dbReference>
<keyword evidence="1" id="KW-0597">Phosphoprotein</keyword>
<proteinExistence type="inferred from homology"/>
<dbReference type="PANTHER" id="PTHR46551:SF1">
    <property type="entry name" value="SAP DOMAIN-CONTAINING RIBONUCLEOPROTEIN"/>
    <property type="match status" value="1"/>
</dbReference>
<dbReference type="InterPro" id="IPR040746">
    <property type="entry name" value="THO1_MOS11_C"/>
</dbReference>
<dbReference type="PANTHER" id="PTHR46551">
    <property type="entry name" value="SAP DOMAIN-CONTAINING RIBONUCLEOPROTEIN"/>
    <property type="match status" value="1"/>
</dbReference>
<sequence length="222" mass="24676">MSQYAKSTVAQLKEILTQRGLPLDGLKQDLIVRLEENDKTNSNAATEQVANTPVIEPVETPVAAAVAPAVGQAAPVSEIIETTTTTISVDNTKEPVGEIATTETIVETVTPKPELTKEEITKLALEHLGKKVHRAKKFGLEQTEIDELERSIARIEKFGVDLQSPLAVELGLVKKPIHRNQNNNNKNNMKKKKNKNNNKGRVNKGNNNNRNRQYNGERRPRY</sequence>
<dbReference type="Proteomes" id="UP000196158">
    <property type="component" value="Unassembled WGS sequence"/>
</dbReference>
<dbReference type="STRING" id="1789683.A0A1X7R3X2"/>
<evidence type="ECO:0000256" key="3">
    <source>
        <dbReference type="SAM" id="MobiDB-lite"/>
    </source>
</evidence>
<feature type="domain" description="SAP" evidence="4">
    <location>
        <begin position="4"/>
        <end position="38"/>
    </location>
</feature>
<comment type="similarity">
    <text evidence="2">Belongs to the SAP domain-containing ribonucleoprotein family.</text>
</comment>
<dbReference type="GO" id="GO:0016973">
    <property type="term" value="P:poly(A)+ mRNA export from nucleus"/>
    <property type="evidence" value="ECO:0007669"/>
    <property type="project" value="TreeGrafter"/>
</dbReference>
<dbReference type="InterPro" id="IPR052240">
    <property type="entry name" value="SAP_domain_ribonucleoprotein"/>
</dbReference>
<dbReference type="PROSITE" id="PS50800">
    <property type="entry name" value="SAP"/>
    <property type="match status" value="1"/>
</dbReference>
<dbReference type="OrthoDB" id="445357at2759"/>
<reference evidence="5 6" key="1">
    <citation type="submission" date="2017-04" db="EMBL/GenBank/DDBJ databases">
        <authorList>
            <person name="Afonso C.L."/>
            <person name="Miller P.J."/>
            <person name="Scott M.A."/>
            <person name="Spackman E."/>
            <person name="Goraichik I."/>
            <person name="Dimitrov K.M."/>
            <person name="Suarez D.L."/>
            <person name="Swayne D.E."/>
        </authorList>
    </citation>
    <scope>NUCLEOTIDE SEQUENCE [LARGE SCALE GENOMIC DNA]</scope>
</reference>
<feature type="compositionally biased region" description="Basic residues" evidence="3">
    <location>
        <begin position="188"/>
        <end position="202"/>
    </location>
</feature>
<evidence type="ECO:0000256" key="2">
    <source>
        <dbReference type="ARBA" id="ARBA00046328"/>
    </source>
</evidence>
<evidence type="ECO:0000256" key="1">
    <source>
        <dbReference type="ARBA" id="ARBA00022553"/>
    </source>
</evidence>
<dbReference type="EMBL" id="FXLY01000004">
    <property type="protein sequence ID" value="SMN19936.1"/>
    <property type="molecule type" value="Genomic_DNA"/>
</dbReference>
<evidence type="ECO:0000313" key="6">
    <source>
        <dbReference type="Proteomes" id="UP000196158"/>
    </source>
</evidence>
<dbReference type="Pfam" id="PF02037">
    <property type="entry name" value="SAP"/>
    <property type="match status" value="1"/>
</dbReference>
<evidence type="ECO:0000313" key="5">
    <source>
        <dbReference type="EMBL" id="SMN19936.1"/>
    </source>
</evidence>
<organism evidence="5 6">
    <name type="scientific">Maudiozyma saulgeensis</name>
    <dbReference type="NCBI Taxonomy" id="1789683"/>
    <lineage>
        <taxon>Eukaryota</taxon>
        <taxon>Fungi</taxon>
        <taxon>Dikarya</taxon>
        <taxon>Ascomycota</taxon>
        <taxon>Saccharomycotina</taxon>
        <taxon>Saccharomycetes</taxon>
        <taxon>Saccharomycetales</taxon>
        <taxon>Saccharomycetaceae</taxon>
        <taxon>Maudiozyma</taxon>
    </lineage>
</organism>
<feature type="region of interest" description="Disordered" evidence="3">
    <location>
        <begin position="176"/>
        <end position="222"/>
    </location>
</feature>